<evidence type="ECO:0000256" key="1">
    <source>
        <dbReference type="ARBA" id="ARBA00022679"/>
    </source>
</evidence>
<dbReference type="Pfam" id="PF13692">
    <property type="entry name" value="Glyco_trans_1_4"/>
    <property type="match status" value="1"/>
</dbReference>
<proteinExistence type="predicted"/>
<gene>
    <name evidence="2" type="ORF">G7B40_007045</name>
</gene>
<evidence type="ECO:0000313" key="3">
    <source>
        <dbReference type="Proteomes" id="UP000667802"/>
    </source>
</evidence>
<dbReference type="RefSeq" id="WP_208344633.1">
    <property type="nucleotide sequence ID" value="NZ_CAWQFN010000523.1"/>
</dbReference>
<sequence length="417" mass="48472">MRILLLDYYYPLGEGGFQKQIRGLFKNLIENGHQVGCLTFCSPDKIDIFHRKLEESRLFSLGSFIIPYEEKSYSFITKVIFWFHLNPVKFLARQNSHLLEKFEITLNQICQNLQIDIIHCLDIKTSYLLPEKIDTPILIDVGDSMTQHKKRAVFYQMNNKKYFYAFLSIIDYLKTRIIEKNVLSIYSSYPFTTLSLVDATVLKNLCYSAEIYVVPTGTNLKKEKCLFLNKKNLIKKERILVFYGFLNQIWNIDALSFLINSILPIVRKQHSNFKLLVTGFYVNTINCFQHLDWVEIVENVTDIDTFISNATLICWPFRYGSGIKTKILESMALGKAIVTTAVGVEAFTEEQKRGILIANTAEGIAQHIIDLFEKPDKCLQLGEINYQVASEQFSWDKKAKDYLKIYQYTIDKSQHQQ</sequence>
<protein>
    <submittedName>
        <fullName evidence="2">Glycosyltransferase family 4 protein</fullName>
    </submittedName>
</protein>
<organism evidence="2 3">
    <name type="scientific">Aetokthonos hydrillicola Thurmond2011</name>
    <dbReference type="NCBI Taxonomy" id="2712845"/>
    <lineage>
        <taxon>Bacteria</taxon>
        <taxon>Bacillati</taxon>
        <taxon>Cyanobacteriota</taxon>
        <taxon>Cyanophyceae</taxon>
        <taxon>Nostocales</taxon>
        <taxon>Hapalosiphonaceae</taxon>
        <taxon>Aetokthonos</taxon>
    </lineage>
</organism>
<dbReference type="AlphaFoldDB" id="A0AAP5I6Z4"/>
<keyword evidence="3" id="KW-1185">Reference proteome</keyword>
<dbReference type="CDD" id="cd03801">
    <property type="entry name" value="GT4_PimA-like"/>
    <property type="match status" value="1"/>
</dbReference>
<name>A0AAP5I6Z4_9CYAN</name>
<dbReference type="SUPFAM" id="SSF53756">
    <property type="entry name" value="UDP-Glycosyltransferase/glycogen phosphorylase"/>
    <property type="match status" value="1"/>
</dbReference>
<dbReference type="PANTHER" id="PTHR46401">
    <property type="entry name" value="GLYCOSYLTRANSFERASE WBBK-RELATED"/>
    <property type="match status" value="1"/>
</dbReference>
<dbReference type="PANTHER" id="PTHR46401:SF2">
    <property type="entry name" value="GLYCOSYLTRANSFERASE WBBK-RELATED"/>
    <property type="match status" value="1"/>
</dbReference>
<reference evidence="3" key="1">
    <citation type="journal article" date="2021" name="Science">
        <title>Hunting the eagle killer: A cyanobacterial neurotoxin causes vacuolar myelinopathy.</title>
        <authorList>
            <person name="Breinlinger S."/>
            <person name="Phillips T.J."/>
            <person name="Haram B.N."/>
            <person name="Mares J."/>
            <person name="Martinez Yerena J.A."/>
            <person name="Hrouzek P."/>
            <person name="Sobotka R."/>
            <person name="Henderson W.M."/>
            <person name="Schmieder P."/>
            <person name="Williams S.M."/>
            <person name="Lauderdale J.D."/>
            <person name="Wilde H.D."/>
            <person name="Gerrin W."/>
            <person name="Kust A."/>
            <person name="Washington J.W."/>
            <person name="Wagner C."/>
            <person name="Geier B."/>
            <person name="Liebeke M."/>
            <person name="Enke H."/>
            <person name="Niedermeyer T.H.J."/>
            <person name="Wilde S.B."/>
        </authorList>
    </citation>
    <scope>NUCLEOTIDE SEQUENCE [LARGE SCALE GENOMIC DNA]</scope>
    <source>
        <strain evidence="3">Thurmond2011</strain>
    </source>
</reference>
<dbReference type="Gene3D" id="3.40.50.2000">
    <property type="entry name" value="Glycogen Phosphorylase B"/>
    <property type="match status" value="2"/>
</dbReference>
<accession>A0AAP5I6Z4</accession>
<dbReference type="Proteomes" id="UP000667802">
    <property type="component" value="Unassembled WGS sequence"/>
</dbReference>
<evidence type="ECO:0000313" key="2">
    <source>
        <dbReference type="EMBL" id="MDR9894328.1"/>
    </source>
</evidence>
<comment type="caution">
    <text evidence="2">The sequence shown here is derived from an EMBL/GenBank/DDBJ whole genome shotgun (WGS) entry which is preliminary data.</text>
</comment>
<dbReference type="EMBL" id="JAALHA020000002">
    <property type="protein sequence ID" value="MDR9894328.1"/>
    <property type="molecule type" value="Genomic_DNA"/>
</dbReference>
<dbReference type="GO" id="GO:0016757">
    <property type="term" value="F:glycosyltransferase activity"/>
    <property type="evidence" value="ECO:0007669"/>
    <property type="project" value="TreeGrafter"/>
</dbReference>
<keyword evidence="1" id="KW-0808">Transferase</keyword>
<dbReference type="GO" id="GO:0009103">
    <property type="term" value="P:lipopolysaccharide biosynthetic process"/>
    <property type="evidence" value="ECO:0007669"/>
    <property type="project" value="TreeGrafter"/>
</dbReference>